<feature type="non-terminal residue" evidence="1">
    <location>
        <position position="1"/>
    </location>
</feature>
<proteinExistence type="predicted"/>
<reference evidence="1" key="1">
    <citation type="journal article" date="2014" name="Front. Microbiol.">
        <title>High frequency of phylogenetically diverse reductive dehalogenase-homologous genes in deep subseafloor sedimentary metagenomes.</title>
        <authorList>
            <person name="Kawai M."/>
            <person name="Futagami T."/>
            <person name="Toyoda A."/>
            <person name="Takaki Y."/>
            <person name="Nishi S."/>
            <person name="Hori S."/>
            <person name="Arai W."/>
            <person name="Tsubouchi T."/>
            <person name="Morono Y."/>
            <person name="Uchiyama I."/>
            <person name="Ito T."/>
            <person name="Fujiyama A."/>
            <person name="Inagaki F."/>
            <person name="Takami H."/>
        </authorList>
    </citation>
    <scope>NUCLEOTIDE SEQUENCE</scope>
    <source>
        <strain evidence="1">Expedition CK06-06</strain>
    </source>
</reference>
<dbReference type="AlphaFoldDB" id="X0RMI8"/>
<evidence type="ECO:0008006" key="2">
    <source>
        <dbReference type="Google" id="ProtNLM"/>
    </source>
</evidence>
<dbReference type="EMBL" id="BARS01009115">
    <property type="protein sequence ID" value="GAF70024.1"/>
    <property type="molecule type" value="Genomic_DNA"/>
</dbReference>
<gene>
    <name evidence="1" type="ORF">S01H1_17211</name>
</gene>
<comment type="caution">
    <text evidence="1">The sequence shown here is derived from an EMBL/GenBank/DDBJ whole genome shotgun (WGS) entry which is preliminary data.</text>
</comment>
<organism evidence="1">
    <name type="scientific">marine sediment metagenome</name>
    <dbReference type="NCBI Taxonomy" id="412755"/>
    <lineage>
        <taxon>unclassified sequences</taxon>
        <taxon>metagenomes</taxon>
        <taxon>ecological metagenomes</taxon>
    </lineage>
</organism>
<sequence length="78" mass="8726">ISQGLQRAESHFILERVGPALLRELPNMPWLTVHDSVICPAAYATAVRNIMLEEFAVLDVHPTLRLTYPPTWTQADGS</sequence>
<protein>
    <recommendedName>
        <fullName evidence="2">DNA-directed RNA polymerase</fullName>
    </recommendedName>
</protein>
<name>X0RMI8_9ZZZZ</name>
<accession>X0RMI8</accession>
<evidence type="ECO:0000313" key="1">
    <source>
        <dbReference type="EMBL" id="GAF70024.1"/>
    </source>
</evidence>